<evidence type="ECO:0000256" key="2">
    <source>
        <dbReference type="ARBA" id="ARBA00022777"/>
    </source>
</evidence>
<name>A0A0K6IK13_9GAMM</name>
<comment type="caution">
    <text evidence="6">Lacks conserved residue(s) required for the propagation of feature annotation.</text>
</comment>
<keyword evidence="6" id="KW-0067">ATP-binding</keyword>
<dbReference type="OrthoDB" id="9774737at2"/>
<dbReference type="Pfam" id="PF01513">
    <property type="entry name" value="NAD_kinase"/>
    <property type="match status" value="1"/>
</dbReference>
<accession>A0A0K6IK13</accession>
<comment type="subcellular location">
    <subcellularLocation>
        <location evidence="6">Cytoplasm</location>
    </subcellularLocation>
</comment>
<dbReference type="GO" id="GO:0006741">
    <property type="term" value="P:NADP+ biosynthetic process"/>
    <property type="evidence" value="ECO:0007669"/>
    <property type="project" value="UniProtKB-UniRule"/>
</dbReference>
<evidence type="ECO:0000313" key="8">
    <source>
        <dbReference type="Proteomes" id="UP000182769"/>
    </source>
</evidence>
<keyword evidence="8" id="KW-1185">Reference proteome</keyword>
<gene>
    <name evidence="6" type="primary">nadK</name>
    <name evidence="7" type="ORF">Ga0061065_103300</name>
</gene>
<feature type="binding site" evidence="6">
    <location>
        <position position="247"/>
    </location>
    <ligand>
        <name>NAD(+)</name>
        <dbReference type="ChEBI" id="CHEBI:57540"/>
    </ligand>
</feature>
<dbReference type="GO" id="GO:0005737">
    <property type="term" value="C:cytoplasm"/>
    <property type="evidence" value="ECO:0007669"/>
    <property type="project" value="UniProtKB-SubCell"/>
</dbReference>
<dbReference type="AlphaFoldDB" id="A0A0K6IK13"/>
<dbReference type="GO" id="GO:0019674">
    <property type="term" value="P:NAD+ metabolic process"/>
    <property type="evidence" value="ECO:0007669"/>
    <property type="project" value="InterPro"/>
</dbReference>
<dbReference type="Gene3D" id="3.40.50.10330">
    <property type="entry name" value="Probable inorganic polyphosphate/atp-NAD kinase, domain 1"/>
    <property type="match status" value="1"/>
</dbReference>
<reference evidence="8" key="1">
    <citation type="submission" date="2015-08" db="EMBL/GenBank/DDBJ databases">
        <authorList>
            <person name="Varghese N."/>
        </authorList>
    </citation>
    <scope>NUCLEOTIDE SEQUENCE [LARGE SCALE GENOMIC DNA]</scope>
    <source>
        <strain evidence="8">JCM 18476</strain>
    </source>
</reference>
<sequence>MSLFRRIGIIARLDKPQILETVGRLTDFLIKQGVEPVLETDLATMMPSPKTSAAPLKELGDHCDLVMVVGGDGSFLGAARAIIDYDIPVLGMNRGTLGFLTDISPIDFEQELEPILRGEYLEEKRFMIEAKIKRQNRPSGEGIALNDLVLHPGKSARMIRFDLFIDDQFVMNQKSDGLIVATPTGSTAYALSAGGPIMLPKLEALVLVPMHPHTLSNRPIVIDADANIRIVVCESNLTYPSVSCDGQLNITAAPGDEIHITRRKGGIRLIHPKNHDFYDVCRTKLGWQSGYRQ</sequence>
<keyword evidence="6" id="KW-0547">Nucleotide-binding</keyword>
<dbReference type="Proteomes" id="UP000182769">
    <property type="component" value="Unassembled WGS sequence"/>
</dbReference>
<dbReference type="GO" id="GO:0051287">
    <property type="term" value="F:NAD binding"/>
    <property type="evidence" value="ECO:0007669"/>
    <property type="project" value="UniProtKB-ARBA"/>
</dbReference>
<feature type="binding site" evidence="6">
    <location>
        <begin position="187"/>
        <end position="192"/>
    </location>
    <ligand>
        <name>NAD(+)</name>
        <dbReference type="ChEBI" id="CHEBI:57540"/>
    </ligand>
</feature>
<evidence type="ECO:0000256" key="5">
    <source>
        <dbReference type="ARBA" id="ARBA00047925"/>
    </source>
</evidence>
<comment type="cofactor">
    <cofactor evidence="6">
        <name>a divalent metal cation</name>
        <dbReference type="ChEBI" id="CHEBI:60240"/>
    </cofactor>
</comment>
<evidence type="ECO:0000256" key="3">
    <source>
        <dbReference type="ARBA" id="ARBA00022857"/>
    </source>
</evidence>
<comment type="catalytic activity">
    <reaction evidence="5 6">
        <text>NAD(+) + ATP = ADP + NADP(+) + H(+)</text>
        <dbReference type="Rhea" id="RHEA:18629"/>
        <dbReference type="ChEBI" id="CHEBI:15378"/>
        <dbReference type="ChEBI" id="CHEBI:30616"/>
        <dbReference type="ChEBI" id="CHEBI:57540"/>
        <dbReference type="ChEBI" id="CHEBI:58349"/>
        <dbReference type="ChEBI" id="CHEBI:456216"/>
        <dbReference type="EC" id="2.7.1.23"/>
    </reaction>
</comment>
<dbReference type="InterPro" id="IPR017437">
    <property type="entry name" value="ATP-NAD_kinase_PpnK-typ_C"/>
</dbReference>
<proteinExistence type="inferred from homology"/>
<comment type="function">
    <text evidence="6">Involved in the regulation of the intracellular balance of NAD and NADP, and is a key enzyme in the biosynthesis of NADP. Catalyzes specifically the phosphorylation on 2'-hydroxyl of the adenosine moiety of NAD to yield NADP.</text>
</comment>
<dbReference type="InterPro" id="IPR016064">
    <property type="entry name" value="NAD/diacylglycerol_kinase_sf"/>
</dbReference>
<dbReference type="PANTHER" id="PTHR20275:SF0">
    <property type="entry name" value="NAD KINASE"/>
    <property type="match status" value="1"/>
</dbReference>
<dbReference type="RefSeq" id="WP_055462403.1">
    <property type="nucleotide sequence ID" value="NZ_CYHG01000003.1"/>
</dbReference>
<evidence type="ECO:0000256" key="6">
    <source>
        <dbReference type="HAMAP-Rule" id="MF_00361"/>
    </source>
</evidence>
<comment type="similarity">
    <text evidence="6">Belongs to the NAD kinase family.</text>
</comment>
<dbReference type="Gene3D" id="2.60.200.30">
    <property type="entry name" value="Probable inorganic polyphosphate/atp-NAD kinase, domain 2"/>
    <property type="match status" value="1"/>
</dbReference>
<keyword evidence="2 6" id="KW-0418">Kinase</keyword>
<dbReference type="Pfam" id="PF20143">
    <property type="entry name" value="NAD_kinase_C"/>
    <property type="match status" value="1"/>
</dbReference>
<dbReference type="GO" id="GO:0003951">
    <property type="term" value="F:NAD+ kinase activity"/>
    <property type="evidence" value="ECO:0007669"/>
    <property type="project" value="UniProtKB-UniRule"/>
</dbReference>
<protein>
    <recommendedName>
        <fullName evidence="6">NAD kinase</fullName>
        <ecNumber evidence="6">2.7.1.23</ecNumber>
    </recommendedName>
    <alternativeName>
        <fullName evidence="6">ATP-dependent NAD kinase</fullName>
    </alternativeName>
</protein>
<keyword evidence="4 6" id="KW-0520">NAD</keyword>
<keyword evidence="6" id="KW-0963">Cytoplasm</keyword>
<dbReference type="GO" id="GO:0005524">
    <property type="term" value="F:ATP binding"/>
    <property type="evidence" value="ECO:0007669"/>
    <property type="project" value="UniProtKB-KW"/>
</dbReference>
<feature type="binding site" evidence="6">
    <location>
        <begin position="72"/>
        <end position="73"/>
    </location>
    <ligand>
        <name>NAD(+)</name>
        <dbReference type="ChEBI" id="CHEBI:57540"/>
    </ligand>
</feature>
<feature type="binding site" evidence="6">
    <location>
        <position position="174"/>
    </location>
    <ligand>
        <name>NAD(+)</name>
        <dbReference type="ChEBI" id="CHEBI:57540"/>
    </ligand>
</feature>
<keyword evidence="1 6" id="KW-0808">Transferase</keyword>
<feature type="binding site" evidence="6">
    <location>
        <begin position="146"/>
        <end position="147"/>
    </location>
    <ligand>
        <name>NAD(+)</name>
        <dbReference type="ChEBI" id="CHEBI:57540"/>
    </ligand>
</feature>
<dbReference type="EC" id="2.7.1.23" evidence="6"/>
<dbReference type="GO" id="GO:0046872">
    <property type="term" value="F:metal ion binding"/>
    <property type="evidence" value="ECO:0007669"/>
    <property type="project" value="UniProtKB-UniRule"/>
</dbReference>
<evidence type="ECO:0000256" key="4">
    <source>
        <dbReference type="ARBA" id="ARBA00023027"/>
    </source>
</evidence>
<dbReference type="InterPro" id="IPR002504">
    <property type="entry name" value="NADK"/>
</dbReference>
<dbReference type="InterPro" id="IPR017438">
    <property type="entry name" value="ATP-NAD_kinase_N"/>
</dbReference>
<organism evidence="7 8">
    <name type="scientific">Marinomonas fungiae</name>
    <dbReference type="NCBI Taxonomy" id="1137284"/>
    <lineage>
        <taxon>Bacteria</taxon>
        <taxon>Pseudomonadati</taxon>
        <taxon>Pseudomonadota</taxon>
        <taxon>Gammaproteobacteria</taxon>
        <taxon>Oceanospirillales</taxon>
        <taxon>Oceanospirillaceae</taxon>
        <taxon>Marinomonas</taxon>
    </lineage>
</organism>
<dbReference type="PANTHER" id="PTHR20275">
    <property type="entry name" value="NAD KINASE"/>
    <property type="match status" value="1"/>
</dbReference>
<dbReference type="NCBIfam" id="NF002306">
    <property type="entry name" value="PRK01231.1"/>
    <property type="match status" value="1"/>
</dbReference>
<keyword evidence="3 6" id="KW-0521">NADP</keyword>
<dbReference type="SUPFAM" id="SSF111331">
    <property type="entry name" value="NAD kinase/diacylglycerol kinase-like"/>
    <property type="match status" value="1"/>
</dbReference>
<feature type="binding site" evidence="6">
    <location>
        <position position="176"/>
    </location>
    <ligand>
        <name>NAD(+)</name>
        <dbReference type="ChEBI" id="CHEBI:57540"/>
    </ligand>
</feature>
<dbReference type="STRING" id="1137284.GCA_001418205_01300"/>
<feature type="active site" description="Proton acceptor" evidence="6">
    <location>
        <position position="72"/>
    </location>
</feature>
<evidence type="ECO:0000313" key="7">
    <source>
        <dbReference type="EMBL" id="CUB03449.1"/>
    </source>
</evidence>
<dbReference type="EMBL" id="CYHG01000003">
    <property type="protein sequence ID" value="CUB03449.1"/>
    <property type="molecule type" value="Genomic_DNA"/>
</dbReference>
<evidence type="ECO:0000256" key="1">
    <source>
        <dbReference type="ARBA" id="ARBA00022679"/>
    </source>
</evidence>
<feature type="binding site" evidence="6">
    <location>
        <position position="157"/>
    </location>
    <ligand>
        <name>NAD(+)</name>
        <dbReference type="ChEBI" id="CHEBI:57540"/>
    </ligand>
</feature>
<dbReference type="HAMAP" id="MF_00361">
    <property type="entry name" value="NAD_kinase"/>
    <property type="match status" value="1"/>
</dbReference>